<feature type="transmembrane region" description="Helical" evidence="7">
    <location>
        <begin position="12"/>
        <end position="33"/>
    </location>
</feature>
<dbReference type="KEGG" id="paun:MJA45_26400"/>
<dbReference type="PANTHER" id="PTHR43840:SF50">
    <property type="entry name" value="MANGANESE EFFLUX SYSTEM PROTEIN MNES"/>
    <property type="match status" value="1"/>
</dbReference>
<dbReference type="GO" id="GO:0016020">
    <property type="term" value="C:membrane"/>
    <property type="evidence" value="ECO:0007669"/>
    <property type="project" value="UniProtKB-SubCell"/>
</dbReference>
<dbReference type="Pfam" id="PF01545">
    <property type="entry name" value="Cation_efflux"/>
    <property type="match status" value="1"/>
</dbReference>
<feature type="transmembrane region" description="Helical" evidence="7">
    <location>
        <begin position="85"/>
        <end position="104"/>
    </location>
</feature>
<dbReference type="Gene3D" id="1.20.1510.10">
    <property type="entry name" value="Cation efflux protein transmembrane domain"/>
    <property type="match status" value="1"/>
</dbReference>
<protein>
    <submittedName>
        <fullName evidence="10">Cation diffusion facilitator family transporter</fullName>
    </submittedName>
</protein>
<keyword evidence="11" id="KW-1185">Reference proteome</keyword>
<feature type="transmembrane region" description="Helical" evidence="7">
    <location>
        <begin position="156"/>
        <end position="176"/>
    </location>
</feature>
<dbReference type="InterPro" id="IPR027470">
    <property type="entry name" value="Cation_efflux_CTD"/>
</dbReference>
<dbReference type="Gene3D" id="3.30.70.1350">
    <property type="entry name" value="Cation efflux protein, cytoplasmic domain"/>
    <property type="match status" value="1"/>
</dbReference>
<reference evidence="10 11" key="1">
    <citation type="submission" date="2022-02" db="EMBL/GenBank/DDBJ databases">
        <title>Paenibacillus sp. MBLB1776 Whole Genome Shotgun Sequencing.</title>
        <authorList>
            <person name="Hwang C.Y."/>
            <person name="Cho E.-S."/>
            <person name="Seo M.-J."/>
        </authorList>
    </citation>
    <scope>NUCLEOTIDE SEQUENCE [LARGE SCALE GENOMIC DNA]</scope>
    <source>
        <strain evidence="10 11">MBLB1776</strain>
    </source>
</reference>
<dbReference type="AlphaFoldDB" id="A0AA96LDL2"/>
<dbReference type="InterPro" id="IPR036837">
    <property type="entry name" value="Cation_efflux_CTD_sf"/>
</dbReference>
<keyword evidence="6 7" id="KW-0472">Membrane</keyword>
<feature type="transmembrane region" description="Helical" evidence="7">
    <location>
        <begin position="116"/>
        <end position="135"/>
    </location>
</feature>
<dbReference type="SUPFAM" id="SSF160240">
    <property type="entry name" value="Cation efflux protein cytoplasmic domain-like"/>
    <property type="match status" value="1"/>
</dbReference>
<evidence type="ECO:0000256" key="6">
    <source>
        <dbReference type="ARBA" id="ARBA00023136"/>
    </source>
</evidence>
<organism evidence="10 11">
    <name type="scientific">Paenibacillus aurantius</name>
    <dbReference type="NCBI Taxonomy" id="2918900"/>
    <lineage>
        <taxon>Bacteria</taxon>
        <taxon>Bacillati</taxon>
        <taxon>Bacillota</taxon>
        <taxon>Bacilli</taxon>
        <taxon>Bacillales</taxon>
        <taxon>Paenibacillaceae</taxon>
        <taxon>Paenibacillus</taxon>
    </lineage>
</organism>
<evidence type="ECO:0000256" key="3">
    <source>
        <dbReference type="ARBA" id="ARBA00022448"/>
    </source>
</evidence>
<dbReference type="PANTHER" id="PTHR43840">
    <property type="entry name" value="MITOCHONDRIAL METAL TRANSPORTER 1-RELATED"/>
    <property type="match status" value="1"/>
</dbReference>
<dbReference type="SUPFAM" id="SSF161111">
    <property type="entry name" value="Cation efflux protein transmembrane domain-like"/>
    <property type="match status" value="1"/>
</dbReference>
<evidence type="ECO:0000256" key="5">
    <source>
        <dbReference type="ARBA" id="ARBA00022989"/>
    </source>
</evidence>
<evidence type="ECO:0000256" key="2">
    <source>
        <dbReference type="ARBA" id="ARBA00008114"/>
    </source>
</evidence>
<sequence>MEKQEAGRLAETGAWIGTAAYLILSIFKLTVGYGGRSEALTADGLNNTTDIIAMLAVIIGLRIARKPADRDHRYGHSRAETIASLVASFIMAAVGIEVLIGAVSKLAGGEVETPGWTAAWVALLCAGVMLAVYRFNLLLARRTNSHALKAAAKDNLSDAWVSLGTVAGIAGAALGLPWLDGVTAVLVGLLICWTAWTIFKEASHMLSDGFDETELEKLKSTVLGTDGVERVKDIKGRIHGNEVLVDLVIEVDKEMSVWDSHLITEKVEQVLQEEHKVKQAHVHIEPH</sequence>
<dbReference type="FunFam" id="1.20.1510.10:FF:000006">
    <property type="entry name" value="Divalent cation efflux transporter"/>
    <property type="match status" value="1"/>
</dbReference>
<dbReference type="InterPro" id="IPR050291">
    <property type="entry name" value="CDF_Transporter"/>
</dbReference>
<feature type="transmembrane region" description="Helical" evidence="7">
    <location>
        <begin position="45"/>
        <end position="64"/>
    </location>
</feature>
<feature type="domain" description="Cation efflux protein cytoplasmic" evidence="9">
    <location>
        <begin position="211"/>
        <end position="287"/>
    </location>
</feature>
<dbReference type="RefSeq" id="WP_315604864.1">
    <property type="nucleotide sequence ID" value="NZ_CP130318.1"/>
</dbReference>
<dbReference type="InterPro" id="IPR058533">
    <property type="entry name" value="Cation_efflux_TM"/>
</dbReference>
<dbReference type="GO" id="GO:0008324">
    <property type="term" value="F:monoatomic cation transmembrane transporter activity"/>
    <property type="evidence" value="ECO:0007669"/>
    <property type="project" value="InterPro"/>
</dbReference>
<name>A0AA96LDL2_9BACL</name>
<evidence type="ECO:0000313" key="11">
    <source>
        <dbReference type="Proteomes" id="UP001305702"/>
    </source>
</evidence>
<dbReference type="Proteomes" id="UP001305702">
    <property type="component" value="Chromosome"/>
</dbReference>
<evidence type="ECO:0000313" key="10">
    <source>
        <dbReference type="EMBL" id="WNQ11088.1"/>
    </source>
</evidence>
<evidence type="ECO:0000259" key="9">
    <source>
        <dbReference type="Pfam" id="PF16916"/>
    </source>
</evidence>
<dbReference type="Pfam" id="PF16916">
    <property type="entry name" value="ZT_dimer"/>
    <property type="match status" value="1"/>
</dbReference>
<dbReference type="EMBL" id="CP130318">
    <property type="protein sequence ID" value="WNQ11088.1"/>
    <property type="molecule type" value="Genomic_DNA"/>
</dbReference>
<comment type="subcellular location">
    <subcellularLocation>
        <location evidence="1">Membrane</location>
        <topology evidence="1">Multi-pass membrane protein</topology>
    </subcellularLocation>
</comment>
<keyword evidence="4 7" id="KW-0812">Transmembrane</keyword>
<gene>
    <name evidence="10" type="ORF">MJA45_26400</name>
</gene>
<evidence type="ECO:0000259" key="8">
    <source>
        <dbReference type="Pfam" id="PF01545"/>
    </source>
</evidence>
<feature type="domain" description="Cation efflux protein transmembrane" evidence="8">
    <location>
        <begin position="15"/>
        <end position="206"/>
    </location>
</feature>
<accession>A0AA96LDL2</accession>
<feature type="transmembrane region" description="Helical" evidence="7">
    <location>
        <begin position="182"/>
        <end position="199"/>
    </location>
</feature>
<keyword evidence="5 7" id="KW-1133">Transmembrane helix</keyword>
<dbReference type="InterPro" id="IPR027469">
    <property type="entry name" value="Cation_efflux_TMD_sf"/>
</dbReference>
<dbReference type="InterPro" id="IPR002524">
    <property type="entry name" value="Cation_efflux"/>
</dbReference>
<dbReference type="NCBIfam" id="TIGR01297">
    <property type="entry name" value="CDF"/>
    <property type="match status" value="1"/>
</dbReference>
<evidence type="ECO:0000256" key="4">
    <source>
        <dbReference type="ARBA" id="ARBA00022692"/>
    </source>
</evidence>
<keyword evidence="3" id="KW-0813">Transport</keyword>
<evidence type="ECO:0000256" key="7">
    <source>
        <dbReference type="SAM" id="Phobius"/>
    </source>
</evidence>
<proteinExistence type="inferred from homology"/>
<evidence type="ECO:0000256" key="1">
    <source>
        <dbReference type="ARBA" id="ARBA00004141"/>
    </source>
</evidence>
<comment type="similarity">
    <text evidence="2">Belongs to the cation diffusion facilitator (CDF) transporter (TC 2.A.4) family.</text>
</comment>